<sequence>MSVIWPSTLPLPSVQSYAVQPGDAVIRTEMEAGLARQRRRFTDVPSMIGVRWLFTRNQFAVFEAWYKLYAKEGAEFFDIDLLGGIGITTHTARFKRQFDAKLFNGLFWEVTSQLEIRERPTLDAEAMEILLENPPEQLFATINAFHQLIHTTLPGPSVW</sequence>
<evidence type="ECO:0000313" key="2">
    <source>
        <dbReference type="Proteomes" id="UP000320948"/>
    </source>
</evidence>
<protein>
    <submittedName>
        <fullName evidence="1">Uncharacterized protein</fullName>
    </submittedName>
</protein>
<gene>
    <name evidence="1" type="ORF">DI628_03455</name>
</gene>
<proteinExistence type="predicted"/>
<dbReference type="AlphaFoldDB" id="A0A6N4R4H5"/>
<accession>A0A6N4R4H5</accession>
<name>A0A6N4R4H5_BLAVI</name>
<dbReference type="EMBL" id="VAFM01000001">
    <property type="protein sequence ID" value="TKW61696.1"/>
    <property type="molecule type" value="Genomic_DNA"/>
</dbReference>
<reference evidence="1 2" key="1">
    <citation type="journal article" date="2017" name="Nat. Commun.">
        <title>In situ click chemistry generation of cyclooxygenase-2 inhibitors.</title>
        <authorList>
            <person name="Bhardwaj A."/>
            <person name="Kaur J."/>
            <person name="Wuest M."/>
            <person name="Wuest F."/>
        </authorList>
    </citation>
    <scope>NUCLEOTIDE SEQUENCE [LARGE SCALE GENOMIC DNA]</scope>
    <source>
        <strain evidence="1">S2_018_000_R2_106</strain>
    </source>
</reference>
<comment type="caution">
    <text evidence="1">The sequence shown here is derived from an EMBL/GenBank/DDBJ whole genome shotgun (WGS) entry which is preliminary data.</text>
</comment>
<organism evidence="1 2">
    <name type="scientific">Blastochloris viridis</name>
    <name type="common">Rhodopseudomonas viridis</name>
    <dbReference type="NCBI Taxonomy" id="1079"/>
    <lineage>
        <taxon>Bacteria</taxon>
        <taxon>Pseudomonadati</taxon>
        <taxon>Pseudomonadota</taxon>
        <taxon>Alphaproteobacteria</taxon>
        <taxon>Hyphomicrobiales</taxon>
        <taxon>Blastochloridaceae</taxon>
        <taxon>Blastochloris</taxon>
    </lineage>
</organism>
<evidence type="ECO:0000313" key="1">
    <source>
        <dbReference type="EMBL" id="TKW61696.1"/>
    </source>
</evidence>
<dbReference type="Proteomes" id="UP000320948">
    <property type="component" value="Unassembled WGS sequence"/>
</dbReference>